<proteinExistence type="predicted"/>
<sequence>MERTFLDLKEKLSEKVQTDPALVNRIIWENTNGLRILVDNDVVQHIPEDQIMTAELCQVSGAETAPFNGVKPSAVD</sequence>
<dbReference type="EMBL" id="MNBE01000598">
    <property type="protein sequence ID" value="OKP06462.1"/>
    <property type="molecule type" value="Genomic_DNA"/>
</dbReference>
<feature type="domain" description="GRHL1/CP2 C-terminal" evidence="1">
    <location>
        <begin position="3"/>
        <end position="60"/>
    </location>
</feature>
<dbReference type="Proteomes" id="UP000186955">
    <property type="component" value="Unassembled WGS sequence"/>
</dbReference>
<keyword evidence="3" id="KW-1185">Reference proteome</keyword>
<dbReference type="InterPro" id="IPR057520">
    <property type="entry name" value="GRHL1/CP2_C"/>
</dbReference>
<comment type="caution">
    <text evidence="2">The sequence shown here is derived from an EMBL/GenBank/DDBJ whole genome shotgun (WGS) entry which is preliminary data.</text>
</comment>
<accession>A0A1Q5U1V8</accession>
<name>A0A1Q5U1V8_9EURO</name>
<evidence type="ECO:0000259" key="1">
    <source>
        <dbReference type="Pfam" id="PF25416"/>
    </source>
</evidence>
<dbReference type="AlphaFoldDB" id="A0A1Q5U1V8"/>
<protein>
    <recommendedName>
        <fullName evidence="1">GRHL1/CP2 C-terminal domain-containing protein</fullName>
    </recommendedName>
</protein>
<dbReference type="STRING" id="1316194.A0A1Q5U1V8"/>
<gene>
    <name evidence="2" type="ORF">PENSUB_6452</name>
</gene>
<evidence type="ECO:0000313" key="3">
    <source>
        <dbReference type="Proteomes" id="UP000186955"/>
    </source>
</evidence>
<reference evidence="2 3" key="1">
    <citation type="submission" date="2016-10" db="EMBL/GenBank/DDBJ databases">
        <title>Genome sequence of the ascomycete fungus Penicillium subrubescens.</title>
        <authorList>
            <person name="De Vries R.P."/>
            <person name="Peng M."/>
            <person name="Dilokpimol A."/>
            <person name="Hilden K."/>
            <person name="Makela M.R."/>
            <person name="Grigoriev I."/>
            <person name="Riley R."/>
            <person name="Granchi Z."/>
        </authorList>
    </citation>
    <scope>NUCLEOTIDE SEQUENCE [LARGE SCALE GENOMIC DNA]</scope>
    <source>
        <strain evidence="2 3">CBS 132785</strain>
    </source>
</reference>
<dbReference type="Pfam" id="PF25416">
    <property type="entry name" value="GRHL1_C"/>
    <property type="match status" value="1"/>
</dbReference>
<organism evidence="2 3">
    <name type="scientific">Penicillium subrubescens</name>
    <dbReference type="NCBI Taxonomy" id="1316194"/>
    <lineage>
        <taxon>Eukaryota</taxon>
        <taxon>Fungi</taxon>
        <taxon>Dikarya</taxon>
        <taxon>Ascomycota</taxon>
        <taxon>Pezizomycotina</taxon>
        <taxon>Eurotiomycetes</taxon>
        <taxon>Eurotiomycetidae</taxon>
        <taxon>Eurotiales</taxon>
        <taxon>Aspergillaceae</taxon>
        <taxon>Penicillium</taxon>
    </lineage>
</organism>
<evidence type="ECO:0000313" key="2">
    <source>
        <dbReference type="EMBL" id="OKP06462.1"/>
    </source>
</evidence>